<evidence type="ECO:0000313" key="2">
    <source>
        <dbReference type="EMBL" id="CAG9569503.1"/>
    </source>
</evidence>
<evidence type="ECO:0000313" key="3">
    <source>
        <dbReference type="Proteomes" id="UP000789524"/>
    </source>
</evidence>
<name>A0A8J2W5G8_9NEOP</name>
<gene>
    <name evidence="2" type="ORF">DCHRY22_LOCUS8892</name>
</gene>
<dbReference type="AlphaFoldDB" id="A0A8J2W5G8"/>
<keyword evidence="3" id="KW-1185">Reference proteome</keyword>
<dbReference type="Proteomes" id="UP000789524">
    <property type="component" value="Unassembled WGS sequence"/>
</dbReference>
<sequence length="191" mass="21034">MDSSNKSIVPLTNPRESDSESDLIASNACSLRSVRSQRHKRSRMAEGRPQTCKSALSQNLHGCVMKTQREGLREGNSVSVVVFVMSVITSQPLPNSDDPDNPQPPSPEQMSDEEDRKKERQREDCCMDALDCDDSDIFFLCHCIAWCFRGLGNCTESCFDDCGDCISNCCESSNDTTDAGSCADCMDCCSD</sequence>
<feature type="region of interest" description="Disordered" evidence="1">
    <location>
        <begin position="1"/>
        <end position="24"/>
    </location>
</feature>
<dbReference type="EMBL" id="CAKASE010000063">
    <property type="protein sequence ID" value="CAG9569503.1"/>
    <property type="molecule type" value="Genomic_DNA"/>
</dbReference>
<comment type="caution">
    <text evidence="2">The sequence shown here is derived from an EMBL/GenBank/DDBJ whole genome shotgun (WGS) entry which is preliminary data.</text>
</comment>
<accession>A0A8J2W5G8</accession>
<protein>
    <submittedName>
        <fullName evidence="2">(African queen) hypothetical protein</fullName>
    </submittedName>
</protein>
<proteinExistence type="predicted"/>
<evidence type="ECO:0000256" key="1">
    <source>
        <dbReference type="SAM" id="MobiDB-lite"/>
    </source>
</evidence>
<dbReference type="OrthoDB" id="7463887at2759"/>
<feature type="region of interest" description="Disordered" evidence="1">
    <location>
        <begin position="91"/>
        <end position="116"/>
    </location>
</feature>
<reference evidence="2" key="1">
    <citation type="submission" date="2021-09" db="EMBL/GenBank/DDBJ databases">
        <authorList>
            <person name="Martin H S."/>
        </authorList>
    </citation>
    <scope>NUCLEOTIDE SEQUENCE</scope>
</reference>
<organism evidence="2 3">
    <name type="scientific">Danaus chrysippus</name>
    <name type="common">African queen</name>
    <dbReference type="NCBI Taxonomy" id="151541"/>
    <lineage>
        <taxon>Eukaryota</taxon>
        <taxon>Metazoa</taxon>
        <taxon>Ecdysozoa</taxon>
        <taxon>Arthropoda</taxon>
        <taxon>Hexapoda</taxon>
        <taxon>Insecta</taxon>
        <taxon>Pterygota</taxon>
        <taxon>Neoptera</taxon>
        <taxon>Endopterygota</taxon>
        <taxon>Lepidoptera</taxon>
        <taxon>Glossata</taxon>
        <taxon>Ditrysia</taxon>
        <taxon>Papilionoidea</taxon>
        <taxon>Nymphalidae</taxon>
        <taxon>Danainae</taxon>
        <taxon>Danaini</taxon>
        <taxon>Danaina</taxon>
        <taxon>Danaus</taxon>
        <taxon>Anosia</taxon>
    </lineage>
</organism>